<feature type="compositionally biased region" description="Low complexity" evidence="1">
    <location>
        <begin position="445"/>
        <end position="454"/>
    </location>
</feature>
<feature type="compositionally biased region" description="Low complexity" evidence="1">
    <location>
        <begin position="668"/>
        <end position="687"/>
    </location>
</feature>
<keyword evidence="2" id="KW-1133">Transmembrane helix</keyword>
<feature type="compositionally biased region" description="Gly residues" evidence="1">
    <location>
        <begin position="18"/>
        <end position="27"/>
    </location>
</feature>
<protein>
    <submittedName>
        <fullName evidence="3">Uncharacterized protein</fullName>
    </submittedName>
</protein>
<feature type="compositionally biased region" description="Basic and acidic residues" evidence="1">
    <location>
        <begin position="1"/>
        <end position="14"/>
    </location>
</feature>
<name>A0AAU2VRU9_9ACTN</name>
<evidence type="ECO:0000313" key="3">
    <source>
        <dbReference type="EMBL" id="WTW70050.1"/>
    </source>
</evidence>
<feature type="region of interest" description="Disordered" evidence="1">
    <location>
        <begin position="338"/>
        <end position="486"/>
    </location>
</feature>
<feature type="compositionally biased region" description="Basic and acidic residues" evidence="1">
    <location>
        <begin position="348"/>
        <end position="382"/>
    </location>
</feature>
<feature type="compositionally biased region" description="Low complexity" evidence="1">
    <location>
        <begin position="413"/>
        <end position="425"/>
    </location>
</feature>
<accession>A0AAU2VRU9</accession>
<feature type="region of interest" description="Disordered" evidence="1">
    <location>
        <begin position="1"/>
        <end position="40"/>
    </location>
</feature>
<feature type="compositionally biased region" description="Pro residues" evidence="1">
    <location>
        <begin position="426"/>
        <end position="444"/>
    </location>
</feature>
<keyword evidence="2" id="KW-0812">Transmembrane</keyword>
<proteinExistence type="predicted"/>
<feature type="transmembrane region" description="Helical" evidence="2">
    <location>
        <begin position="714"/>
        <end position="734"/>
    </location>
</feature>
<dbReference type="AlphaFoldDB" id="A0AAU2VRU9"/>
<keyword evidence="2" id="KW-0472">Membrane</keyword>
<dbReference type="EMBL" id="CP108313">
    <property type="protein sequence ID" value="WTW70050.1"/>
    <property type="molecule type" value="Genomic_DNA"/>
</dbReference>
<gene>
    <name evidence="3" type="ORF">OG398_18140</name>
</gene>
<evidence type="ECO:0000256" key="1">
    <source>
        <dbReference type="SAM" id="MobiDB-lite"/>
    </source>
</evidence>
<feature type="region of interest" description="Disordered" evidence="1">
    <location>
        <begin position="665"/>
        <end position="695"/>
    </location>
</feature>
<organism evidence="3">
    <name type="scientific">Streptomyces sp. NBC_00008</name>
    <dbReference type="NCBI Taxonomy" id="2903610"/>
    <lineage>
        <taxon>Bacteria</taxon>
        <taxon>Bacillati</taxon>
        <taxon>Actinomycetota</taxon>
        <taxon>Actinomycetes</taxon>
        <taxon>Kitasatosporales</taxon>
        <taxon>Streptomycetaceae</taxon>
        <taxon>Streptomyces</taxon>
    </lineage>
</organism>
<feature type="compositionally biased region" description="Pro residues" evidence="1">
    <location>
        <begin position="455"/>
        <end position="465"/>
    </location>
</feature>
<sequence>MSDFQDRRPAHRDPAGAGPRGQGGQGGQRPRRRGEEPGPVHQAVFRWEGNQGRQGTGMKAVAYSCPAEIADELGRELGPLLWMSGKAAPYPSVVRTRTADDRIMLVRRWPTTDRGGRPSTVSHALIGDARTLGAENCLGLAHGGWGSTRESAEQASGERKPVAFSQLRPLVSQRLPGMTNQLASVRRTLILVAAEWLRDPEQRVSLLTDEVDPGGGLAPDDVPLVYLGLYRLFGSWLGRDWTFATYDTSDTHQLRLMCVSRWEPDAGGTGPLARVTGRMAGGQKFEHLAAARLVDHLLAHPAAAPGVPQLTDLLRDGAALGWQRRRVLLQEILFPEQRRGTRTAGSPQRDRDADRAPEEPDRFPEPSHAPEPEPERPARAPEPEPEPEPDYAAEGLSRAPEADYDSPPPPERPASSWAERAAAAPPERPGPLPELFTPPLPAMPPAHSSPSSAPSTPPTTPPSTPPHRAEPTGSGYPRLPGGYTPAAASREAPLREALHGLRRGDTAGRGALAERLRSLSDEQLLAELRSEGLPQASLELLLNELGGVGRTSTRPEPMRHELCAEVLRNGLYFAPNRPGAESVPRSALTEQSAALFTWAVAPLARDGRYLRDLQELLHRMSRDRHSSAAGWLRQSITDPPGGSAPDLPPVLWQQLLRDTATQTPVPYQAPRTQQPPLAPLTPAAAPVPVSPAAPQEPPGWWNRVTELMNRVGCVVTGLLLLLLLLAVLIAGVVISE</sequence>
<reference evidence="3" key="1">
    <citation type="submission" date="2022-10" db="EMBL/GenBank/DDBJ databases">
        <title>The complete genomes of actinobacterial strains from the NBC collection.</title>
        <authorList>
            <person name="Joergensen T.S."/>
            <person name="Alvarez Arevalo M."/>
            <person name="Sterndorff E.B."/>
            <person name="Faurdal D."/>
            <person name="Vuksanovic O."/>
            <person name="Mourched A.-S."/>
            <person name="Charusanti P."/>
            <person name="Shaw S."/>
            <person name="Blin K."/>
            <person name="Weber T."/>
        </authorList>
    </citation>
    <scope>NUCLEOTIDE SEQUENCE</scope>
    <source>
        <strain evidence="3">NBC_00008</strain>
    </source>
</reference>
<evidence type="ECO:0000256" key="2">
    <source>
        <dbReference type="SAM" id="Phobius"/>
    </source>
</evidence>